<evidence type="ECO:0000256" key="2">
    <source>
        <dbReference type="ARBA" id="ARBA00022679"/>
    </source>
</evidence>
<keyword evidence="2 3" id="KW-0808">Transferase</keyword>
<comment type="caution">
    <text evidence="3">The sequence shown here is derived from an EMBL/GenBank/DDBJ whole genome shotgun (WGS) entry which is preliminary data.</text>
</comment>
<accession>A0A4R6FFX2</accession>
<evidence type="ECO:0000256" key="1">
    <source>
        <dbReference type="ARBA" id="ARBA00022603"/>
    </source>
</evidence>
<organism evidence="3 4">
    <name type="scientific">Stakelama pacifica</name>
    <dbReference type="NCBI Taxonomy" id="517720"/>
    <lineage>
        <taxon>Bacteria</taxon>
        <taxon>Pseudomonadati</taxon>
        <taxon>Pseudomonadota</taxon>
        <taxon>Alphaproteobacteria</taxon>
        <taxon>Sphingomonadales</taxon>
        <taxon>Sphingomonadaceae</taxon>
        <taxon>Stakelama</taxon>
    </lineage>
</organism>
<evidence type="ECO:0000313" key="4">
    <source>
        <dbReference type="Proteomes" id="UP000295493"/>
    </source>
</evidence>
<dbReference type="InterPro" id="IPR029063">
    <property type="entry name" value="SAM-dependent_MTases_sf"/>
</dbReference>
<protein>
    <submittedName>
        <fullName evidence="3">SAM-dependent MidA family methyltransferase</fullName>
    </submittedName>
</protein>
<dbReference type="PANTHER" id="PTHR12049:SF7">
    <property type="entry name" value="PROTEIN ARGININE METHYLTRANSFERASE NDUFAF7, MITOCHONDRIAL"/>
    <property type="match status" value="1"/>
</dbReference>
<sequence length="352" mass="37234">MTDSSATEPMLAERLARAITLAGPIPVSQFMGAANHHYYATRDPLGSAGDFTTAPEISQMFGELIGLGLTDLWHRAGQPPARYLEYGPGRGTLAADALRAMKTVGLTPPVHFIETSPVLREAQAKAVPDAEWNVDLIGVPEDGALLVVANEFFDALPVRQLVKTNEGWRERLIACQDTLFLPIAGGSNFDQIIPPHLRGAENGSILETSPAGVAVMRALAKRIVAQGGAAIIIDYGYEGPAIGDTLQAVKGHEYANPFDAPGEQDLTAHVDFATLAEAARAEDAVMHGPVTQADLLRALGIEARAEALATAAPERAGSIRADRDRLIGAQAMGHLFKAICITAPGWPVPAGF</sequence>
<proteinExistence type="predicted"/>
<dbReference type="InterPro" id="IPR038375">
    <property type="entry name" value="NDUFAF7_sf"/>
</dbReference>
<dbReference type="AlphaFoldDB" id="A0A4R6FFX2"/>
<dbReference type="PANTHER" id="PTHR12049">
    <property type="entry name" value="PROTEIN ARGININE METHYLTRANSFERASE NDUFAF7, MITOCHONDRIAL"/>
    <property type="match status" value="1"/>
</dbReference>
<gene>
    <name evidence="3" type="ORF">EV664_11373</name>
</gene>
<dbReference type="GO" id="GO:0032259">
    <property type="term" value="P:methylation"/>
    <property type="evidence" value="ECO:0007669"/>
    <property type="project" value="UniProtKB-KW"/>
</dbReference>
<dbReference type="Pfam" id="PF02636">
    <property type="entry name" value="Methyltransf_28"/>
    <property type="match status" value="1"/>
</dbReference>
<dbReference type="SUPFAM" id="SSF53335">
    <property type="entry name" value="S-adenosyl-L-methionine-dependent methyltransferases"/>
    <property type="match status" value="1"/>
</dbReference>
<keyword evidence="1 3" id="KW-0489">Methyltransferase</keyword>
<dbReference type="Gene3D" id="3.40.50.12710">
    <property type="match status" value="1"/>
</dbReference>
<reference evidence="3 4" key="1">
    <citation type="submission" date="2019-03" db="EMBL/GenBank/DDBJ databases">
        <title>Genomic Encyclopedia of Type Strains, Phase IV (KMG-IV): sequencing the most valuable type-strain genomes for metagenomic binning, comparative biology and taxonomic classification.</title>
        <authorList>
            <person name="Goeker M."/>
        </authorList>
    </citation>
    <scope>NUCLEOTIDE SEQUENCE [LARGE SCALE GENOMIC DNA]</scope>
    <source>
        <strain evidence="3 4">DSM 25059</strain>
    </source>
</reference>
<dbReference type="OrthoDB" id="9794208at2"/>
<dbReference type="GO" id="GO:0035243">
    <property type="term" value="F:protein-arginine omega-N symmetric methyltransferase activity"/>
    <property type="evidence" value="ECO:0007669"/>
    <property type="project" value="TreeGrafter"/>
</dbReference>
<dbReference type="InterPro" id="IPR003788">
    <property type="entry name" value="NDUFAF7"/>
</dbReference>
<name>A0A4R6FFX2_9SPHN</name>
<dbReference type="EMBL" id="SNWD01000013">
    <property type="protein sequence ID" value="TDN79295.1"/>
    <property type="molecule type" value="Genomic_DNA"/>
</dbReference>
<evidence type="ECO:0000313" key="3">
    <source>
        <dbReference type="EMBL" id="TDN79295.1"/>
    </source>
</evidence>
<dbReference type="RefSeq" id="WP_133496651.1">
    <property type="nucleotide sequence ID" value="NZ_BMLU01000012.1"/>
</dbReference>
<keyword evidence="4" id="KW-1185">Reference proteome</keyword>
<dbReference type="Proteomes" id="UP000295493">
    <property type="component" value="Unassembled WGS sequence"/>
</dbReference>